<dbReference type="Proteomes" id="UP001296706">
    <property type="component" value="Unassembled WGS sequence"/>
</dbReference>
<dbReference type="RefSeq" id="WP_169394073.1">
    <property type="nucleotide sequence ID" value="NZ_BAAAJH010000015.1"/>
</dbReference>
<keyword evidence="1" id="KW-0472">Membrane</keyword>
<evidence type="ECO:0000313" key="2">
    <source>
        <dbReference type="EMBL" id="NMH75997.1"/>
    </source>
</evidence>
<reference evidence="2 3" key="1">
    <citation type="submission" date="2020-04" db="EMBL/GenBank/DDBJ databases">
        <authorList>
            <person name="Klaysubun C."/>
            <person name="Duangmal K."/>
            <person name="Lipun K."/>
        </authorList>
    </citation>
    <scope>NUCLEOTIDE SEQUENCE [LARGE SCALE GENOMIC DNA]</scope>
    <source>
        <strain evidence="2 3">JCM 11839</strain>
    </source>
</reference>
<evidence type="ECO:0000256" key="1">
    <source>
        <dbReference type="SAM" id="Phobius"/>
    </source>
</evidence>
<proteinExistence type="predicted"/>
<sequence length="52" mass="5579">MGLVIGLLILWVIVVIVGFIVKSLFWLAIVGIVLFVATAGFGALRRRSGSVH</sequence>
<organism evidence="2 3">
    <name type="scientific">Pseudonocardia xinjiangensis</name>
    <dbReference type="NCBI Taxonomy" id="75289"/>
    <lineage>
        <taxon>Bacteria</taxon>
        <taxon>Bacillati</taxon>
        <taxon>Actinomycetota</taxon>
        <taxon>Actinomycetes</taxon>
        <taxon>Pseudonocardiales</taxon>
        <taxon>Pseudonocardiaceae</taxon>
        <taxon>Pseudonocardia</taxon>
    </lineage>
</organism>
<keyword evidence="1" id="KW-1133">Transmembrane helix</keyword>
<accession>A0ABX1R7H3</accession>
<dbReference type="EMBL" id="JAAXKY010000004">
    <property type="protein sequence ID" value="NMH75997.1"/>
    <property type="molecule type" value="Genomic_DNA"/>
</dbReference>
<protein>
    <submittedName>
        <fullName evidence="2">Uncharacterized protein</fullName>
    </submittedName>
</protein>
<keyword evidence="1" id="KW-0812">Transmembrane</keyword>
<gene>
    <name evidence="2" type="ORF">HF577_02585</name>
</gene>
<evidence type="ECO:0000313" key="3">
    <source>
        <dbReference type="Proteomes" id="UP001296706"/>
    </source>
</evidence>
<feature type="transmembrane region" description="Helical" evidence="1">
    <location>
        <begin position="6"/>
        <end position="37"/>
    </location>
</feature>
<comment type="caution">
    <text evidence="2">The sequence shown here is derived from an EMBL/GenBank/DDBJ whole genome shotgun (WGS) entry which is preliminary data.</text>
</comment>
<keyword evidence="3" id="KW-1185">Reference proteome</keyword>
<name>A0ABX1R7H3_9PSEU</name>